<dbReference type="EMBL" id="CM001219">
    <property type="protein sequence ID" value="KEH33824.1"/>
    <property type="molecule type" value="Genomic_DNA"/>
</dbReference>
<dbReference type="HOGENOM" id="CLU_2577446_0_0_1"/>
<dbReference type="AlphaFoldDB" id="A0A072UVG6"/>
<proteinExistence type="predicted"/>
<evidence type="ECO:0000313" key="3">
    <source>
        <dbReference type="Proteomes" id="UP000002051"/>
    </source>
</evidence>
<sequence>MIHNTFLKGNTNVANSIAEMATTNTSIIALLPCPIRCGILNTPAHDQHYWAWFLDINGGWPDSGNLIAGGPMDFREALIPY</sequence>
<reference evidence="1 3" key="1">
    <citation type="journal article" date="2011" name="Nature">
        <title>The Medicago genome provides insight into the evolution of rhizobial symbioses.</title>
        <authorList>
            <person name="Young N.D."/>
            <person name="Debelle F."/>
            <person name="Oldroyd G.E."/>
            <person name="Geurts R."/>
            <person name="Cannon S.B."/>
            <person name="Udvardi M.K."/>
            <person name="Benedito V.A."/>
            <person name="Mayer K.F."/>
            <person name="Gouzy J."/>
            <person name="Schoof H."/>
            <person name="Van de Peer Y."/>
            <person name="Proost S."/>
            <person name="Cook D.R."/>
            <person name="Meyers B.C."/>
            <person name="Spannagl M."/>
            <person name="Cheung F."/>
            <person name="De Mita S."/>
            <person name="Krishnakumar V."/>
            <person name="Gundlach H."/>
            <person name="Zhou S."/>
            <person name="Mudge J."/>
            <person name="Bharti A.K."/>
            <person name="Murray J.D."/>
            <person name="Naoumkina M.A."/>
            <person name="Rosen B."/>
            <person name="Silverstein K.A."/>
            <person name="Tang H."/>
            <person name="Rombauts S."/>
            <person name="Zhao P.X."/>
            <person name="Zhou P."/>
            <person name="Barbe V."/>
            <person name="Bardou P."/>
            <person name="Bechner M."/>
            <person name="Bellec A."/>
            <person name="Berger A."/>
            <person name="Berges H."/>
            <person name="Bidwell S."/>
            <person name="Bisseling T."/>
            <person name="Choisne N."/>
            <person name="Couloux A."/>
            <person name="Denny R."/>
            <person name="Deshpande S."/>
            <person name="Dai X."/>
            <person name="Doyle J.J."/>
            <person name="Dudez A.M."/>
            <person name="Farmer A.D."/>
            <person name="Fouteau S."/>
            <person name="Franken C."/>
            <person name="Gibelin C."/>
            <person name="Gish J."/>
            <person name="Goldstein S."/>
            <person name="Gonzalez A.J."/>
            <person name="Green P.J."/>
            <person name="Hallab A."/>
            <person name="Hartog M."/>
            <person name="Hua A."/>
            <person name="Humphray S.J."/>
            <person name="Jeong D.H."/>
            <person name="Jing Y."/>
            <person name="Jocker A."/>
            <person name="Kenton S.M."/>
            <person name="Kim D.J."/>
            <person name="Klee K."/>
            <person name="Lai H."/>
            <person name="Lang C."/>
            <person name="Lin S."/>
            <person name="Macmil S.L."/>
            <person name="Magdelenat G."/>
            <person name="Matthews L."/>
            <person name="McCorrison J."/>
            <person name="Monaghan E.L."/>
            <person name="Mun J.H."/>
            <person name="Najar F.Z."/>
            <person name="Nicholson C."/>
            <person name="Noirot C."/>
            <person name="O'Bleness M."/>
            <person name="Paule C.R."/>
            <person name="Poulain J."/>
            <person name="Prion F."/>
            <person name="Qin B."/>
            <person name="Qu C."/>
            <person name="Retzel E.F."/>
            <person name="Riddle C."/>
            <person name="Sallet E."/>
            <person name="Samain S."/>
            <person name="Samson N."/>
            <person name="Sanders I."/>
            <person name="Saurat O."/>
            <person name="Scarpelli C."/>
            <person name="Schiex T."/>
            <person name="Segurens B."/>
            <person name="Severin A.J."/>
            <person name="Sherrier D.J."/>
            <person name="Shi R."/>
            <person name="Sims S."/>
            <person name="Singer S.R."/>
            <person name="Sinharoy S."/>
            <person name="Sterck L."/>
            <person name="Viollet A."/>
            <person name="Wang B.B."/>
            <person name="Wang K."/>
            <person name="Wang M."/>
            <person name="Wang X."/>
            <person name="Warfsmann J."/>
            <person name="Weissenbach J."/>
            <person name="White D.D."/>
            <person name="White J.D."/>
            <person name="Wiley G.B."/>
            <person name="Wincker P."/>
            <person name="Xing Y."/>
            <person name="Yang L."/>
            <person name="Yao Z."/>
            <person name="Ying F."/>
            <person name="Zhai J."/>
            <person name="Zhou L."/>
            <person name="Zuber A."/>
            <person name="Denarie J."/>
            <person name="Dixon R.A."/>
            <person name="May G.D."/>
            <person name="Schwartz D.C."/>
            <person name="Rogers J."/>
            <person name="Quetier F."/>
            <person name="Town C.D."/>
            <person name="Roe B.A."/>
        </authorList>
    </citation>
    <scope>NUCLEOTIDE SEQUENCE [LARGE SCALE GENOMIC DNA]</scope>
    <source>
        <strain evidence="1">A17</strain>
        <strain evidence="2 3">cv. Jemalong A17</strain>
    </source>
</reference>
<gene>
    <name evidence="1" type="ordered locus">MTR_3g453180</name>
</gene>
<accession>A0A072UVG6</accession>
<keyword evidence="3" id="KW-1185">Reference proteome</keyword>
<evidence type="ECO:0000313" key="1">
    <source>
        <dbReference type="EMBL" id="KEH33824.1"/>
    </source>
</evidence>
<organism evidence="1 3">
    <name type="scientific">Medicago truncatula</name>
    <name type="common">Barrel medic</name>
    <name type="synonym">Medicago tribuloides</name>
    <dbReference type="NCBI Taxonomy" id="3880"/>
    <lineage>
        <taxon>Eukaryota</taxon>
        <taxon>Viridiplantae</taxon>
        <taxon>Streptophyta</taxon>
        <taxon>Embryophyta</taxon>
        <taxon>Tracheophyta</taxon>
        <taxon>Spermatophyta</taxon>
        <taxon>Magnoliopsida</taxon>
        <taxon>eudicotyledons</taxon>
        <taxon>Gunneridae</taxon>
        <taxon>Pentapetalae</taxon>
        <taxon>rosids</taxon>
        <taxon>fabids</taxon>
        <taxon>Fabales</taxon>
        <taxon>Fabaceae</taxon>
        <taxon>Papilionoideae</taxon>
        <taxon>50 kb inversion clade</taxon>
        <taxon>NPAAA clade</taxon>
        <taxon>Hologalegina</taxon>
        <taxon>IRL clade</taxon>
        <taxon>Trifolieae</taxon>
        <taxon>Medicago</taxon>
    </lineage>
</organism>
<name>A0A072UVG6_MEDTR</name>
<evidence type="ECO:0000313" key="2">
    <source>
        <dbReference type="EnsemblPlants" id="KEH33824"/>
    </source>
</evidence>
<protein>
    <submittedName>
        <fullName evidence="1 2">Uncharacterized protein</fullName>
    </submittedName>
</protein>
<reference evidence="1 3" key="2">
    <citation type="journal article" date="2014" name="BMC Genomics">
        <title>An improved genome release (version Mt4.0) for the model legume Medicago truncatula.</title>
        <authorList>
            <person name="Tang H."/>
            <person name="Krishnakumar V."/>
            <person name="Bidwell S."/>
            <person name="Rosen B."/>
            <person name="Chan A."/>
            <person name="Zhou S."/>
            <person name="Gentzbittel L."/>
            <person name="Childs K.L."/>
            <person name="Yandell M."/>
            <person name="Gundlach H."/>
            <person name="Mayer K.F."/>
            <person name="Schwartz D.C."/>
            <person name="Town C.D."/>
        </authorList>
    </citation>
    <scope>GENOME REANNOTATION</scope>
    <source>
        <strain evidence="1">A17</strain>
        <strain evidence="2 3">cv. Jemalong A17</strain>
    </source>
</reference>
<dbReference type="EnsemblPlants" id="KEH33824">
    <property type="protein sequence ID" value="KEH33824"/>
    <property type="gene ID" value="MTR_3g453180"/>
</dbReference>
<dbReference type="Proteomes" id="UP000002051">
    <property type="component" value="Chromosome 3"/>
</dbReference>
<reference evidence="2" key="3">
    <citation type="submission" date="2015-04" db="UniProtKB">
        <authorList>
            <consortium name="EnsemblPlants"/>
        </authorList>
    </citation>
    <scope>IDENTIFICATION</scope>
    <source>
        <strain evidence="2">cv. Jemalong A17</strain>
    </source>
</reference>